<dbReference type="EMBL" id="JAAZHI010000076">
    <property type="protein sequence ID" value="NLA55338.1"/>
    <property type="molecule type" value="Genomic_DNA"/>
</dbReference>
<dbReference type="InterPro" id="IPR001589">
    <property type="entry name" value="Actinin_actin-bd_CS"/>
</dbReference>
<organism evidence="2 3">
    <name type="scientific">Corynebacterium humireducens</name>
    <dbReference type="NCBI Taxonomy" id="1223514"/>
    <lineage>
        <taxon>Bacteria</taxon>
        <taxon>Bacillati</taxon>
        <taxon>Actinomycetota</taxon>
        <taxon>Actinomycetes</taxon>
        <taxon>Mycobacteriales</taxon>
        <taxon>Corynebacteriaceae</taxon>
        <taxon>Corynebacterium</taxon>
    </lineage>
</organism>
<dbReference type="Pfam" id="PF01381">
    <property type="entry name" value="HTH_3"/>
    <property type="match status" value="1"/>
</dbReference>
<reference evidence="2 3" key="1">
    <citation type="journal article" date="2020" name="Biotechnol. Biofuels">
        <title>New insights from the biogas microbiome by comprehensive genome-resolved metagenomics of nearly 1600 species originating from multiple anaerobic digesters.</title>
        <authorList>
            <person name="Campanaro S."/>
            <person name="Treu L."/>
            <person name="Rodriguez-R L.M."/>
            <person name="Kovalovszki A."/>
            <person name="Ziels R.M."/>
            <person name="Maus I."/>
            <person name="Zhu X."/>
            <person name="Kougias P.G."/>
            <person name="Basile A."/>
            <person name="Luo G."/>
            <person name="Schluter A."/>
            <person name="Konstantinidis K.T."/>
            <person name="Angelidaki I."/>
        </authorList>
    </citation>
    <scope>NUCLEOTIDE SEQUENCE [LARGE SCALE GENOMIC DNA]</scope>
    <source>
        <strain evidence="2">AS15tlH2ME_198</strain>
    </source>
</reference>
<gene>
    <name evidence="2" type="ORF">GX859_03415</name>
</gene>
<dbReference type="InterPro" id="IPR001387">
    <property type="entry name" value="Cro/C1-type_HTH"/>
</dbReference>
<proteinExistence type="predicted"/>
<evidence type="ECO:0000313" key="3">
    <source>
        <dbReference type="Proteomes" id="UP000557899"/>
    </source>
</evidence>
<feature type="domain" description="HTH cro/C1-type" evidence="1">
    <location>
        <begin position="16"/>
        <end position="76"/>
    </location>
</feature>
<name>A0A7X6SUP5_9CORY</name>
<dbReference type="Proteomes" id="UP000557899">
    <property type="component" value="Unassembled WGS sequence"/>
</dbReference>
<comment type="caution">
    <text evidence="2">The sequence shown here is derived from an EMBL/GenBank/DDBJ whole genome shotgun (WGS) entry which is preliminary data.</text>
</comment>
<dbReference type="PROSITE" id="PS00019">
    <property type="entry name" value="ACTININ_1"/>
    <property type="match status" value="1"/>
</dbReference>
<dbReference type="CDD" id="cd00093">
    <property type="entry name" value="HTH_XRE"/>
    <property type="match status" value="1"/>
</dbReference>
<evidence type="ECO:0000313" key="2">
    <source>
        <dbReference type="EMBL" id="NLA55338.1"/>
    </source>
</evidence>
<evidence type="ECO:0000259" key="1">
    <source>
        <dbReference type="PROSITE" id="PS50943"/>
    </source>
</evidence>
<dbReference type="SMART" id="SM00530">
    <property type="entry name" value="HTH_XRE"/>
    <property type="match status" value="1"/>
</dbReference>
<dbReference type="PROSITE" id="PS50943">
    <property type="entry name" value="HTH_CROC1"/>
    <property type="match status" value="1"/>
</dbReference>
<dbReference type="Gene3D" id="1.10.260.40">
    <property type="entry name" value="lambda repressor-like DNA-binding domains"/>
    <property type="match status" value="1"/>
</dbReference>
<dbReference type="GO" id="GO:0003677">
    <property type="term" value="F:DNA binding"/>
    <property type="evidence" value="ECO:0007669"/>
    <property type="project" value="InterPro"/>
</dbReference>
<dbReference type="InterPro" id="IPR010982">
    <property type="entry name" value="Lambda_DNA-bd_dom_sf"/>
</dbReference>
<dbReference type="SUPFAM" id="SSF47413">
    <property type="entry name" value="lambda repressor-like DNA-binding domains"/>
    <property type="match status" value="1"/>
</dbReference>
<accession>A0A7X6SUP5</accession>
<dbReference type="AlphaFoldDB" id="A0A7X6SUP5"/>
<sequence length="209" mass="23201">MSNSPDEAQKRLGALIREAREAEEMTQQDLAEHMSRELRTSIHKTVVSKVEAGTRALSFREAAAICKYVPVSLEELGAAVDPGALVERWEHAVRGMREVDKALEVQVNAIWALQGQWSEILTEVSEPPVFPGHEVAPDVISDMLRALDETGTVLEYLRKVIGQYGYLEGLRSTSLESVTRLEERGTFTDWLNANAGIVPEVRLFGEAGR</sequence>
<protein>
    <submittedName>
        <fullName evidence="2">Helix-turn-helix transcriptional regulator</fullName>
    </submittedName>
</protein>